<evidence type="ECO:0008006" key="5">
    <source>
        <dbReference type="Google" id="ProtNLM"/>
    </source>
</evidence>
<evidence type="ECO:0000256" key="2">
    <source>
        <dbReference type="ARBA" id="ARBA00023235"/>
    </source>
</evidence>
<dbReference type="EMBL" id="JBBXJM010000006">
    <property type="protein sequence ID" value="KAL1406199.1"/>
    <property type="molecule type" value="Genomic_DNA"/>
</dbReference>
<name>A0ABR3PUS4_9TREE</name>
<dbReference type="Proteomes" id="UP001565368">
    <property type="component" value="Unassembled WGS sequence"/>
</dbReference>
<comment type="caution">
    <text evidence="3">The sequence shown here is derived from an EMBL/GenBank/DDBJ whole genome shotgun (WGS) entry which is preliminary data.</text>
</comment>
<keyword evidence="2" id="KW-0413">Isomerase</keyword>
<evidence type="ECO:0000256" key="1">
    <source>
        <dbReference type="ARBA" id="ARBA00008270"/>
    </source>
</evidence>
<comment type="similarity">
    <text evidence="1">Belongs to the PhzF family.</text>
</comment>
<dbReference type="GeneID" id="95988931"/>
<dbReference type="PIRSF" id="PIRSF016184">
    <property type="entry name" value="PhzC_PhzF"/>
    <property type="match status" value="1"/>
</dbReference>
<evidence type="ECO:0000313" key="4">
    <source>
        <dbReference type="Proteomes" id="UP001565368"/>
    </source>
</evidence>
<dbReference type="RefSeq" id="XP_069206143.1">
    <property type="nucleotide sequence ID" value="XM_069356302.1"/>
</dbReference>
<dbReference type="PANTHER" id="PTHR13774">
    <property type="entry name" value="PHENAZINE BIOSYNTHESIS PROTEIN"/>
    <property type="match status" value="1"/>
</dbReference>
<dbReference type="NCBIfam" id="TIGR00654">
    <property type="entry name" value="PhzF_family"/>
    <property type="match status" value="1"/>
</dbReference>
<protein>
    <recommendedName>
        <fullName evidence="5">Phenazine biosynthesis protein</fullName>
    </recommendedName>
</protein>
<dbReference type="Pfam" id="PF02567">
    <property type="entry name" value="PhzC-PhzF"/>
    <property type="match status" value="1"/>
</dbReference>
<sequence length="312" mass="32107">MTTPLPYHLINAFAPTPHAGNQASVVIFPSADDPRANNEDFYRQTAADFNLSETAFLVPLDAGADEPRYGLRWFTPAAEVPLCGHATLAAAYTLFNYAHPQAKKVHFETRFRGSLSATLESALGQGASVGLDFPVTETPVSAELDGIGAQVAAAVGLGAGDVVGVGKFDFGVDAYVVEVGGGVDVSKIKVDSAALAKAVPLAVVTQLGKKTGTGTVAIASRVFAPGVGIEEDPVTGSAHTALLHYYLRTGAAAARVAAAAGVDAADVEGVVLDAAQESARGGHIRASIVDGRASLIGKGWRWGFGELEVLPQ</sequence>
<accession>A0ABR3PUS4</accession>
<gene>
    <name evidence="3" type="ORF">Q8F55_007888</name>
</gene>
<dbReference type="SUPFAM" id="SSF54506">
    <property type="entry name" value="Diaminopimelate epimerase-like"/>
    <property type="match status" value="1"/>
</dbReference>
<evidence type="ECO:0000313" key="3">
    <source>
        <dbReference type="EMBL" id="KAL1406199.1"/>
    </source>
</evidence>
<reference evidence="3 4" key="1">
    <citation type="submission" date="2023-08" db="EMBL/GenBank/DDBJ databases">
        <title>Annotated Genome Sequence of Vanrija albida AlHP1.</title>
        <authorList>
            <person name="Herzog R."/>
        </authorList>
    </citation>
    <scope>NUCLEOTIDE SEQUENCE [LARGE SCALE GENOMIC DNA]</scope>
    <source>
        <strain evidence="3 4">AlHP1</strain>
    </source>
</reference>
<proteinExistence type="inferred from homology"/>
<dbReference type="Gene3D" id="3.10.310.10">
    <property type="entry name" value="Diaminopimelate Epimerase, Chain A, domain 1"/>
    <property type="match status" value="2"/>
</dbReference>
<dbReference type="InterPro" id="IPR003719">
    <property type="entry name" value="Phenazine_PhzF-like"/>
</dbReference>
<organism evidence="3 4">
    <name type="scientific">Vanrija albida</name>
    <dbReference type="NCBI Taxonomy" id="181172"/>
    <lineage>
        <taxon>Eukaryota</taxon>
        <taxon>Fungi</taxon>
        <taxon>Dikarya</taxon>
        <taxon>Basidiomycota</taxon>
        <taxon>Agaricomycotina</taxon>
        <taxon>Tremellomycetes</taxon>
        <taxon>Trichosporonales</taxon>
        <taxon>Trichosporonaceae</taxon>
        <taxon>Vanrija</taxon>
    </lineage>
</organism>
<keyword evidence="4" id="KW-1185">Reference proteome</keyword>
<dbReference type="PANTHER" id="PTHR13774:SF17">
    <property type="entry name" value="PHENAZINE BIOSYNTHESIS-LIKE DOMAIN-CONTAINING PROTEIN"/>
    <property type="match status" value="1"/>
</dbReference>